<dbReference type="EC" id="5.6.2.4" evidence="10"/>
<dbReference type="PROSITE" id="PS51192">
    <property type="entry name" value="HELICASE_ATP_BIND_1"/>
    <property type="match status" value="1"/>
</dbReference>
<dbReference type="PANTHER" id="PTHR13710:SF105">
    <property type="entry name" value="ATP-DEPENDENT DNA HELICASE Q1"/>
    <property type="match status" value="1"/>
</dbReference>
<organism evidence="15 16">
    <name type="scientific">Candidatus Magasanikbacteria bacterium RIFOXYA2_FULL_44_8</name>
    <dbReference type="NCBI Taxonomy" id="1798696"/>
    <lineage>
        <taxon>Bacteria</taxon>
        <taxon>Candidatus Magasanikiibacteriota</taxon>
    </lineage>
</organism>
<evidence type="ECO:0000313" key="15">
    <source>
        <dbReference type="EMBL" id="OGH84304.1"/>
    </source>
</evidence>
<proteinExistence type="inferred from homology"/>
<evidence type="ECO:0000256" key="8">
    <source>
        <dbReference type="ARBA" id="ARBA00023235"/>
    </source>
</evidence>
<evidence type="ECO:0000256" key="2">
    <source>
        <dbReference type="ARBA" id="ARBA00022723"/>
    </source>
</evidence>
<accession>A0A1F6NKX6</accession>
<dbReference type="InterPro" id="IPR001650">
    <property type="entry name" value="Helicase_C-like"/>
</dbReference>
<dbReference type="GO" id="GO:0043590">
    <property type="term" value="C:bacterial nucleoid"/>
    <property type="evidence" value="ECO:0007669"/>
    <property type="project" value="TreeGrafter"/>
</dbReference>
<dbReference type="SUPFAM" id="SSF52540">
    <property type="entry name" value="P-loop containing nucleoside triphosphate hydrolases"/>
    <property type="match status" value="1"/>
</dbReference>
<dbReference type="Pfam" id="PF14493">
    <property type="entry name" value="HTH_40"/>
    <property type="match status" value="1"/>
</dbReference>
<evidence type="ECO:0000256" key="9">
    <source>
        <dbReference type="ARBA" id="ARBA00034617"/>
    </source>
</evidence>
<evidence type="ECO:0000256" key="3">
    <source>
        <dbReference type="ARBA" id="ARBA00022741"/>
    </source>
</evidence>
<dbReference type="NCBIfam" id="TIGR00614">
    <property type="entry name" value="recQ_fam"/>
    <property type="match status" value="1"/>
</dbReference>
<dbReference type="EMBL" id="MFQR01000030">
    <property type="protein sequence ID" value="OGH84304.1"/>
    <property type="molecule type" value="Genomic_DNA"/>
</dbReference>
<evidence type="ECO:0000313" key="16">
    <source>
        <dbReference type="Proteomes" id="UP000177803"/>
    </source>
</evidence>
<feature type="domain" description="Helicase C-terminal" evidence="14">
    <location>
        <begin position="215"/>
        <end position="364"/>
    </location>
</feature>
<dbReference type="InterPro" id="IPR032284">
    <property type="entry name" value="RecQ_Zn-bd"/>
</dbReference>
<comment type="caution">
    <text evidence="15">The sequence shown here is derived from an EMBL/GenBank/DDBJ whole genome shotgun (WGS) entry which is preliminary data.</text>
</comment>
<dbReference type="Pfam" id="PF16124">
    <property type="entry name" value="RecQ_Zn_bind"/>
    <property type="match status" value="1"/>
</dbReference>
<dbReference type="GO" id="GO:0016787">
    <property type="term" value="F:hydrolase activity"/>
    <property type="evidence" value="ECO:0007669"/>
    <property type="project" value="UniProtKB-KW"/>
</dbReference>
<evidence type="ECO:0000256" key="1">
    <source>
        <dbReference type="ARBA" id="ARBA00005446"/>
    </source>
</evidence>
<dbReference type="InterPro" id="IPR027417">
    <property type="entry name" value="P-loop_NTPase"/>
</dbReference>
<dbReference type="InterPro" id="IPR014001">
    <property type="entry name" value="Helicase_ATP-bd"/>
</dbReference>
<keyword evidence="5" id="KW-0347">Helicase</keyword>
<gene>
    <name evidence="15" type="ORF">A2261_00920</name>
</gene>
<dbReference type="GO" id="GO:0006310">
    <property type="term" value="P:DNA recombination"/>
    <property type="evidence" value="ECO:0007669"/>
    <property type="project" value="InterPro"/>
</dbReference>
<dbReference type="GO" id="GO:0046872">
    <property type="term" value="F:metal ion binding"/>
    <property type="evidence" value="ECO:0007669"/>
    <property type="project" value="UniProtKB-KW"/>
</dbReference>
<dbReference type="CDD" id="cd17920">
    <property type="entry name" value="DEXHc_RecQ"/>
    <property type="match status" value="1"/>
</dbReference>
<evidence type="ECO:0000256" key="5">
    <source>
        <dbReference type="ARBA" id="ARBA00022806"/>
    </source>
</evidence>
<dbReference type="PANTHER" id="PTHR13710">
    <property type="entry name" value="DNA HELICASE RECQ FAMILY MEMBER"/>
    <property type="match status" value="1"/>
</dbReference>
<comment type="similarity">
    <text evidence="1">Belongs to the helicase family. RecQ subfamily.</text>
</comment>
<dbReference type="GO" id="GO:0043138">
    <property type="term" value="F:3'-5' DNA helicase activity"/>
    <property type="evidence" value="ECO:0007669"/>
    <property type="project" value="UniProtKB-EC"/>
</dbReference>
<dbReference type="Proteomes" id="UP000177803">
    <property type="component" value="Unassembled WGS sequence"/>
</dbReference>
<dbReference type="InterPro" id="IPR011545">
    <property type="entry name" value="DEAD/DEAH_box_helicase_dom"/>
</dbReference>
<dbReference type="PROSITE" id="PS51194">
    <property type="entry name" value="HELICASE_CTER"/>
    <property type="match status" value="1"/>
</dbReference>
<evidence type="ECO:0000256" key="6">
    <source>
        <dbReference type="ARBA" id="ARBA00022840"/>
    </source>
</evidence>
<keyword evidence="7" id="KW-0238">DNA-binding</keyword>
<dbReference type="FunFam" id="3.40.50.300:FF:000296">
    <property type="entry name" value="ATP-dependent DNA helicase RecQ"/>
    <property type="match status" value="1"/>
</dbReference>
<keyword evidence="4" id="KW-0378">Hydrolase</keyword>
<dbReference type="Pfam" id="PF00270">
    <property type="entry name" value="DEAD"/>
    <property type="match status" value="1"/>
</dbReference>
<comment type="catalytic activity">
    <reaction evidence="9">
        <text>Couples ATP hydrolysis with the unwinding of duplex DNA by translocating in the 3'-5' direction.</text>
        <dbReference type="EC" id="5.6.2.4"/>
    </reaction>
</comment>
<dbReference type="AlphaFoldDB" id="A0A1F6NKX6"/>
<dbReference type="SMART" id="SM00490">
    <property type="entry name" value="HELICc"/>
    <property type="match status" value="1"/>
</dbReference>
<name>A0A1F6NKX6_9BACT</name>
<sequence length="562" mass="62692">MLETHLKKYFNFSSFRAGQREIIESIVDGHDVVALMPTGGGKSLCFQLPALIGDQVSLVISPLIALMKDQVDSLRARGVAAAFINSALSTGEIQNVMDDVRSGATKLLYVSPERLNQSDFRRFLAEIKINFLAVDEAHCVSQWGHDFRTDYLAIKDFVKTLTPRPVVAAFTATATPEVRDDIIKNLALKNPRVFVRGFDRPNLRFFVKSDLSVKQREKETLRIAKKLSGSGIVLTISRKETEKMADYLTKNGEEARAYHAGMSGDKRSKIQNHFMEGRFRIIVATIAFGMGIDKADIRFVIHAGMPSTIEGYYQESGRAGRDGELAYCVLLHSGRDVGLHNFFILQSKKEAMSQGKSWAEANALCSLRYKRLDAIKDYALGNSCRRRKILEYFADPDVGVYTDKKCGGCDVCLNFKWENSVAKDTKKSRRAESAPAVAPIAVDAPVTSESSPVNAGIGGLSETVAETVRLYQDNYTPERIAKARNFALTTVWGHLTQWYLAGGGLPVEKYVTDMEEKQILYALADAEDRSKLRSIKDKLPDSISYDQIRLVIAKVQRMWVGR</sequence>
<evidence type="ECO:0000256" key="7">
    <source>
        <dbReference type="ARBA" id="ARBA00023125"/>
    </source>
</evidence>
<evidence type="ECO:0000256" key="4">
    <source>
        <dbReference type="ARBA" id="ARBA00022801"/>
    </source>
</evidence>
<dbReference type="InterPro" id="IPR029491">
    <property type="entry name" value="Helicase_HTH"/>
</dbReference>
<dbReference type="Gene3D" id="3.40.50.300">
    <property type="entry name" value="P-loop containing nucleotide triphosphate hydrolases"/>
    <property type="match status" value="2"/>
</dbReference>
<dbReference type="CDD" id="cd18794">
    <property type="entry name" value="SF2_C_RecQ"/>
    <property type="match status" value="1"/>
</dbReference>
<reference evidence="15 16" key="1">
    <citation type="journal article" date="2016" name="Nat. Commun.">
        <title>Thousands of microbial genomes shed light on interconnected biogeochemical processes in an aquifer system.</title>
        <authorList>
            <person name="Anantharaman K."/>
            <person name="Brown C.T."/>
            <person name="Hug L.A."/>
            <person name="Sharon I."/>
            <person name="Castelle C.J."/>
            <person name="Probst A.J."/>
            <person name="Thomas B.C."/>
            <person name="Singh A."/>
            <person name="Wilkins M.J."/>
            <person name="Karaoz U."/>
            <person name="Brodie E.L."/>
            <person name="Williams K.H."/>
            <person name="Hubbard S.S."/>
            <person name="Banfield J.F."/>
        </authorList>
    </citation>
    <scope>NUCLEOTIDE SEQUENCE [LARGE SCALE GENOMIC DNA]</scope>
</reference>
<dbReference type="Pfam" id="PF00271">
    <property type="entry name" value="Helicase_C"/>
    <property type="match status" value="1"/>
</dbReference>
<evidence type="ECO:0000259" key="14">
    <source>
        <dbReference type="PROSITE" id="PS51194"/>
    </source>
</evidence>
<evidence type="ECO:0000256" key="12">
    <source>
        <dbReference type="ARBA" id="ARBA00044550"/>
    </source>
</evidence>
<evidence type="ECO:0000259" key="13">
    <source>
        <dbReference type="PROSITE" id="PS51192"/>
    </source>
</evidence>
<dbReference type="GO" id="GO:0005737">
    <property type="term" value="C:cytoplasm"/>
    <property type="evidence" value="ECO:0007669"/>
    <property type="project" value="TreeGrafter"/>
</dbReference>
<dbReference type="GO" id="GO:0005524">
    <property type="term" value="F:ATP binding"/>
    <property type="evidence" value="ECO:0007669"/>
    <property type="project" value="UniProtKB-KW"/>
</dbReference>
<keyword evidence="6" id="KW-0067">ATP-binding</keyword>
<feature type="domain" description="Helicase ATP-binding" evidence="13">
    <location>
        <begin position="23"/>
        <end position="192"/>
    </location>
</feature>
<dbReference type="GO" id="GO:0006281">
    <property type="term" value="P:DNA repair"/>
    <property type="evidence" value="ECO:0007669"/>
    <property type="project" value="TreeGrafter"/>
</dbReference>
<keyword evidence="3" id="KW-0547">Nucleotide-binding</keyword>
<keyword evidence="2" id="KW-0479">Metal-binding</keyword>
<dbReference type="InterPro" id="IPR004589">
    <property type="entry name" value="DNA_helicase_ATP-dep_RecQ"/>
</dbReference>
<evidence type="ECO:0000256" key="10">
    <source>
        <dbReference type="ARBA" id="ARBA00034808"/>
    </source>
</evidence>
<dbReference type="GO" id="GO:0003677">
    <property type="term" value="F:DNA binding"/>
    <property type="evidence" value="ECO:0007669"/>
    <property type="project" value="UniProtKB-KW"/>
</dbReference>
<evidence type="ECO:0000256" key="11">
    <source>
        <dbReference type="ARBA" id="ARBA00044535"/>
    </source>
</evidence>
<protein>
    <recommendedName>
        <fullName evidence="11">ATP-dependent DNA helicase RecQ</fullName>
        <ecNumber evidence="10">5.6.2.4</ecNumber>
    </recommendedName>
    <alternativeName>
        <fullName evidence="12">DNA 3'-5' helicase RecQ</fullName>
    </alternativeName>
</protein>
<keyword evidence="8" id="KW-0413">Isomerase</keyword>
<dbReference type="GO" id="GO:0009378">
    <property type="term" value="F:four-way junction helicase activity"/>
    <property type="evidence" value="ECO:0007669"/>
    <property type="project" value="TreeGrafter"/>
</dbReference>
<dbReference type="GO" id="GO:0030894">
    <property type="term" value="C:replisome"/>
    <property type="evidence" value="ECO:0007669"/>
    <property type="project" value="TreeGrafter"/>
</dbReference>
<dbReference type="SMART" id="SM00487">
    <property type="entry name" value="DEXDc"/>
    <property type="match status" value="1"/>
</dbReference>